<feature type="compositionally biased region" description="Basic and acidic residues" evidence="1">
    <location>
        <begin position="121"/>
        <end position="132"/>
    </location>
</feature>
<evidence type="ECO:0000313" key="3">
    <source>
        <dbReference type="Proteomes" id="UP000659904"/>
    </source>
</evidence>
<feature type="region of interest" description="Disordered" evidence="1">
    <location>
        <begin position="99"/>
        <end position="152"/>
    </location>
</feature>
<reference evidence="2 3" key="1">
    <citation type="submission" date="2021-01" db="EMBL/GenBank/DDBJ databases">
        <title>Whole genome shotgun sequence of Catellatospora citrea NBRC 14495.</title>
        <authorList>
            <person name="Komaki H."/>
            <person name="Tamura T."/>
        </authorList>
    </citation>
    <scope>NUCLEOTIDE SEQUENCE [LARGE SCALE GENOMIC DNA]</scope>
    <source>
        <strain evidence="2 3">NBRC 14495</strain>
    </source>
</reference>
<feature type="compositionally biased region" description="Basic and acidic residues" evidence="1">
    <location>
        <begin position="22"/>
        <end position="32"/>
    </location>
</feature>
<keyword evidence="3" id="KW-1185">Reference proteome</keyword>
<protein>
    <recommendedName>
        <fullName evidence="4">Rho termination factor-like protein</fullName>
    </recommendedName>
</protein>
<organism evidence="2 3">
    <name type="scientific">Catellatospora citrea</name>
    <dbReference type="NCBI Taxonomy" id="53366"/>
    <lineage>
        <taxon>Bacteria</taxon>
        <taxon>Bacillati</taxon>
        <taxon>Actinomycetota</taxon>
        <taxon>Actinomycetes</taxon>
        <taxon>Micromonosporales</taxon>
        <taxon>Micromonosporaceae</taxon>
        <taxon>Catellatospora</taxon>
    </lineage>
</organism>
<evidence type="ECO:0000313" key="2">
    <source>
        <dbReference type="EMBL" id="GIF95859.1"/>
    </source>
</evidence>
<dbReference type="EMBL" id="BONH01000002">
    <property type="protein sequence ID" value="GIF95859.1"/>
    <property type="molecule type" value="Genomic_DNA"/>
</dbReference>
<dbReference type="AlphaFoldDB" id="A0A8J3KIR6"/>
<sequence length="152" mass="16988">MDRVDRGRSLSNAVRIRGGRGSGDDGRGECLRPGDMPVASRKGNVMPQDPDEKRDRRRKHVTSAVRTMERKIGEAEAKASRVPGTEEILAMEAKRARARAKKEIKSGRMLSMPPAPAAGELSRDELYEEARRRNIKGRSSMTKAQLEHALRR</sequence>
<evidence type="ECO:0000256" key="1">
    <source>
        <dbReference type="SAM" id="MobiDB-lite"/>
    </source>
</evidence>
<feature type="region of interest" description="Disordered" evidence="1">
    <location>
        <begin position="1"/>
        <end position="65"/>
    </location>
</feature>
<proteinExistence type="predicted"/>
<gene>
    <name evidence="2" type="ORF">Cci01nite_09530</name>
</gene>
<accession>A0A8J3KIR6</accession>
<comment type="caution">
    <text evidence="2">The sequence shown here is derived from an EMBL/GenBank/DDBJ whole genome shotgun (WGS) entry which is preliminary data.</text>
</comment>
<evidence type="ECO:0008006" key="4">
    <source>
        <dbReference type="Google" id="ProtNLM"/>
    </source>
</evidence>
<name>A0A8J3KIR6_9ACTN</name>
<dbReference type="Proteomes" id="UP000659904">
    <property type="component" value="Unassembled WGS sequence"/>
</dbReference>